<dbReference type="PANTHER" id="PTHR13887">
    <property type="entry name" value="GLUTATHIONE S-TRANSFERASE KAPPA"/>
    <property type="match status" value="1"/>
</dbReference>
<dbReference type="Pfam" id="PF13462">
    <property type="entry name" value="Thioredoxin_4"/>
    <property type="match status" value="1"/>
</dbReference>
<proteinExistence type="inferred from homology"/>
<evidence type="ECO:0000256" key="3">
    <source>
        <dbReference type="ARBA" id="ARBA00023002"/>
    </source>
</evidence>
<dbReference type="AlphaFoldDB" id="A0A0P6X0N9"/>
<comment type="similarity">
    <text evidence="1">Belongs to the thioredoxin family. DsbA subfamily.</text>
</comment>
<evidence type="ECO:0000256" key="4">
    <source>
        <dbReference type="ARBA" id="ARBA00023157"/>
    </source>
</evidence>
<feature type="domain" description="Thioredoxin-like fold" evidence="7">
    <location>
        <begin position="47"/>
        <end position="205"/>
    </location>
</feature>
<dbReference type="OrthoDB" id="9784686at2"/>
<keyword evidence="9" id="KW-1185">Reference proteome</keyword>
<dbReference type="EMBL" id="LGHJ01000017">
    <property type="protein sequence ID" value="KPL74391.1"/>
    <property type="molecule type" value="Genomic_DNA"/>
</dbReference>
<dbReference type="PANTHER" id="PTHR13887:SF14">
    <property type="entry name" value="DISULFIDE BOND FORMATION PROTEIN D"/>
    <property type="match status" value="1"/>
</dbReference>
<dbReference type="Gene3D" id="3.40.30.10">
    <property type="entry name" value="Glutaredoxin"/>
    <property type="match status" value="1"/>
</dbReference>
<accession>A0A0P6X0N9</accession>
<keyword evidence="5" id="KW-0676">Redox-active center</keyword>
<keyword evidence="6" id="KW-1133">Transmembrane helix</keyword>
<reference evidence="8 9" key="1">
    <citation type="submission" date="2015-07" db="EMBL/GenBank/DDBJ databases">
        <title>Draft genome of Bellilinea caldifistulae DSM 17877.</title>
        <authorList>
            <person name="Hemp J."/>
            <person name="Ward L.M."/>
            <person name="Pace L.A."/>
            <person name="Fischer W.W."/>
        </authorList>
    </citation>
    <scope>NUCLEOTIDE SEQUENCE [LARGE SCALE GENOMIC DNA]</scope>
    <source>
        <strain evidence="8 9">GOMI-1</strain>
    </source>
</reference>
<keyword evidence="6" id="KW-0472">Membrane</keyword>
<dbReference type="GO" id="GO:0016491">
    <property type="term" value="F:oxidoreductase activity"/>
    <property type="evidence" value="ECO:0007669"/>
    <property type="project" value="UniProtKB-KW"/>
</dbReference>
<dbReference type="RefSeq" id="WP_061918471.1">
    <property type="nucleotide sequence ID" value="NZ_DF967971.1"/>
</dbReference>
<comment type="caution">
    <text evidence="8">The sequence shown here is derived from an EMBL/GenBank/DDBJ whole genome shotgun (WGS) entry which is preliminary data.</text>
</comment>
<evidence type="ECO:0000256" key="1">
    <source>
        <dbReference type="ARBA" id="ARBA00005791"/>
    </source>
</evidence>
<sequence>MSLKLLDAIKSRPAVLVMILIITLLGLVLLLPKPNYPEVADRRLLDDPFLGNPDAAIVLIEYGDYACEVCRLWHRAQVREGLLQRYPDQVLFIWRDNARRSTASIKAAEAGQCAHNQGRFWEYHDLLYEQDAGLGVEALKGYASRLGLDMPIFNQCLDESQMRRKVEFDMRRAGENGFSVTPAFWLNGEKIFGPPSLAYLSEIIEGQLAIRRP</sequence>
<evidence type="ECO:0000259" key="7">
    <source>
        <dbReference type="Pfam" id="PF13462"/>
    </source>
</evidence>
<evidence type="ECO:0000256" key="6">
    <source>
        <dbReference type="SAM" id="Phobius"/>
    </source>
</evidence>
<evidence type="ECO:0000313" key="9">
    <source>
        <dbReference type="Proteomes" id="UP000050514"/>
    </source>
</evidence>
<name>A0A0P6X0N9_9CHLR</name>
<keyword evidence="4" id="KW-1015">Disulfide bond</keyword>
<evidence type="ECO:0000256" key="5">
    <source>
        <dbReference type="ARBA" id="ARBA00023284"/>
    </source>
</evidence>
<evidence type="ECO:0000313" key="8">
    <source>
        <dbReference type="EMBL" id="KPL74391.1"/>
    </source>
</evidence>
<protein>
    <recommendedName>
        <fullName evidence="7">Thioredoxin-like fold domain-containing protein</fullName>
    </recommendedName>
</protein>
<dbReference type="Proteomes" id="UP000050514">
    <property type="component" value="Unassembled WGS sequence"/>
</dbReference>
<gene>
    <name evidence="8" type="ORF">AC812_11140</name>
</gene>
<keyword evidence="2" id="KW-0732">Signal</keyword>
<evidence type="ECO:0000256" key="2">
    <source>
        <dbReference type="ARBA" id="ARBA00022729"/>
    </source>
</evidence>
<keyword evidence="6" id="KW-0812">Transmembrane</keyword>
<keyword evidence="3" id="KW-0560">Oxidoreductase</keyword>
<dbReference type="InterPro" id="IPR036249">
    <property type="entry name" value="Thioredoxin-like_sf"/>
</dbReference>
<dbReference type="InterPro" id="IPR012336">
    <property type="entry name" value="Thioredoxin-like_fold"/>
</dbReference>
<dbReference type="STRING" id="360411.AC812_11140"/>
<dbReference type="SUPFAM" id="SSF52833">
    <property type="entry name" value="Thioredoxin-like"/>
    <property type="match status" value="1"/>
</dbReference>
<organism evidence="8 9">
    <name type="scientific">Bellilinea caldifistulae</name>
    <dbReference type="NCBI Taxonomy" id="360411"/>
    <lineage>
        <taxon>Bacteria</taxon>
        <taxon>Bacillati</taxon>
        <taxon>Chloroflexota</taxon>
        <taxon>Anaerolineae</taxon>
        <taxon>Anaerolineales</taxon>
        <taxon>Anaerolineaceae</taxon>
        <taxon>Bellilinea</taxon>
    </lineage>
</organism>
<feature type="transmembrane region" description="Helical" evidence="6">
    <location>
        <begin position="12"/>
        <end position="31"/>
    </location>
</feature>